<name>U2Y139_GEOKU</name>
<dbReference type="InterPro" id="IPR023753">
    <property type="entry name" value="FAD/NAD-binding_dom"/>
</dbReference>
<dbReference type="InterPro" id="IPR050097">
    <property type="entry name" value="Ferredoxin-NADP_redctase_2"/>
</dbReference>
<dbReference type="SUPFAM" id="SSF51905">
    <property type="entry name" value="FAD/NAD(P)-binding domain"/>
    <property type="match status" value="1"/>
</dbReference>
<keyword evidence="3" id="KW-0285">Flavoprotein</keyword>
<dbReference type="GO" id="GO:0016491">
    <property type="term" value="F:oxidoreductase activity"/>
    <property type="evidence" value="ECO:0007669"/>
    <property type="project" value="UniProtKB-KW"/>
</dbReference>
<dbReference type="EMBL" id="BASG01000005">
    <property type="protein sequence ID" value="GAD12719.1"/>
    <property type="molecule type" value="Genomic_DNA"/>
</dbReference>
<evidence type="ECO:0000256" key="2">
    <source>
        <dbReference type="ARBA" id="ARBA00011738"/>
    </source>
</evidence>
<comment type="caution">
    <text evidence="6">The sequence shown here is derived from an EMBL/GenBank/DDBJ whole genome shotgun (WGS) entry which is preliminary data.</text>
</comment>
<accession>U2Y139</accession>
<dbReference type="PANTHER" id="PTHR48105">
    <property type="entry name" value="THIOREDOXIN REDUCTASE 1-RELATED-RELATED"/>
    <property type="match status" value="1"/>
</dbReference>
<dbReference type="AlphaFoldDB" id="U2Y139"/>
<dbReference type="Gene3D" id="3.50.50.60">
    <property type="entry name" value="FAD/NAD(P)-binding domain"/>
    <property type="match status" value="1"/>
</dbReference>
<organism evidence="6 7">
    <name type="scientific">Geobacillus kaustophilus GBlys</name>
    <dbReference type="NCBI Taxonomy" id="1337888"/>
    <lineage>
        <taxon>Bacteria</taxon>
        <taxon>Bacillati</taxon>
        <taxon>Bacillota</taxon>
        <taxon>Bacilli</taxon>
        <taxon>Bacillales</taxon>
        <taxon>Anoxybacillaceae</taxon>
        <taxon>Geobacillus</taxon>
        <taxon>Geobacillus thermoleovorans group</taxon>
    </lineage>
</organism>
<dbReference type="PRINTS" id="PR00469">
    <property type="entry name" value="PNDRDTASEII"/>
</dbReference>
<gene>
    <name evidence="6" type="ORF">GBL_0936</name>
</gene>
<evidence type="ECO:0000256" key="3">
    <source>
        <dbReference type="ARBA" id="ARBA00022630"/>
    </source>
</evidence>
<evidence type="ECO:0000313" key="7">
    <source>
        <dbReference type="Proteomes" id="UP000016424"/>
    </source>
</evidence>
<dbReference type="PRINTS" id="PR00368">
    <property type="entry name" value="FADPNR"/>
</dbReference>
<reference evidence="7" key="1">
    <citation type="journal article" date="2013" name="Genome">
        <title>Draft Genome Sequence of Geobacillus kaustophilus GBlys, a Lysogenic Strain with Bacteriophage phiOH2.</title>
        <authorList>
            <person name="Doi K."/>
            <person name="Mori K."/>
            <person name="Martono H."/>
            <person name="Nagayoshi Y."/>
            <person name="Fujino Y."/>
            <person name="Tashiro K."/>
            <person name="Kuhara S."/>
            <person name="Ohshima T."/>
        </authorList>
    </citation>
    <scope>NUCLEOTIDE SEQUENCE [LARGE SCALE GENOMIC DNA]</scope>
    <source>
        <strain evidence="7">GBlys</strain>
    </source>
</reference>
<dbReference type="Proteomes" id="UP000016424">
    <property type="component" value="Unassembled WGS sequence"/>
</dbReference>
<evidence type="ECO:0000256" key="4">
    <source>
        <dbReference type="ARBA" id="ARBA00023002"/>
    </source>
</evidence>
<dbReference type="InterPro" id="IPR036188">
    <property type="entry name" value="FAD/NAD-bd_sf"/>
</dbReference>
<sequence>MNDSANIQNKEAVTMYDIAIIGAGPAGASAAIFAAKAGKKTVLFDSDKGMTKRAWVENHYGVPEISGPELVETGKRQAAKFGAELVETQVTDVQKTDGGFRLETENGSFEAKHVIFATGVATDLAEKIGLRTKPGTEPRIKTVIDVDANGKTNIDGIWAAGTVAGVSVHTIITAGDGAKVAINVISELNGERYVDHDVLKK</sequence>
<keyword evidence="4" id="KW-0560">Oxidoreductase</keyword>
<evidence type="ECO:0000256" key="1">
    <source>
        <dbReference type="ARBA" id="ARBA00001974"/>
    </source>
</evidence>
<evidence type="ECO:0000259" key="5">
    <source>
        <dbReference type="Pfam" id="PF07992"/>
    </source>
</evidence>
<proteinExistence type="predicted"/>
<comment type="subunit">
    <text evidence="2">Homodimer.</text>
</comment>
<protein>
    <submittedName>
        <fullName evidence="6">FAD-dependent pyridine nucleotide-disulfide oxidoreductase</fullName>
    </submittedName>
</protein>
<comment type="cofactor">
    <cofactor evidence="1">
        <name>FAD</name>
        <dbReference type="ChEBI" id="CHEBI:57692"/>
    </cofactor>
</comment>
<evidence type="ECO:0000313" key="6">
    <source>
        <dbReference type="EMBL" id="GAD12719.1"/>
    </source>
</evidence>
<dbReference type="Pfam" id="PF07992">
    <property type="entry name" value="Pyr_redox_2"/>
    <property type="match status" value="1"/>
</dbReference>
<feature type="domain" description="FAD/NAD(P)-binding" evidence="5">
    <location>
        <begin position="16"/>
        <end position="121"/>
    </location>
</feature>